<dbReference type="PANTHER" id="PTHR43409">
    <property type="entry name" value="ANAEROBIC MAGNESIUM-PROTOPORPHYRIN IX MONOMETHYL ESTER CYCLASE-RELATED"/>
    <property type="match status" value="1"/>
</dbReference>
<evidence type="ECO:0000313" key="9">
    <source>
        <dbReference type="Proteomes" id="UP000594688"/>
    </source>
</evidence>
<dbReference type="InterPro" id="IPR006158">
    <property type="entry name" value="Cobalamin-bd"/>
</dbReference>
<evidence type="ECO:0000256" key="3">
    <source>
        <dbReference type="ARBA" id="ARBA00022723"/>
    </source>
</evidence>
<dbReference type="SUPFAM" id="SSF52242">
    <property type="entry name" value="Cobalamin (vitamin B12)-binding domain"/>
    <property type="match status" value="1"/>
</dbReference>
<evidence type="ECO:0000313" key="8">
    <source>
        <dbReference type="EMBL" id="QPJ60780.1"/>
    </source>
</evidence>
<dbReference type="Pfam" id="PF04055">
    <property type="entry name" value="Radical_SAM"/>
    <property type="match status" value="1"/>
</dbReference>
<dbReference type="InterPro" id="IPR036724">
    <property type="entry name" value="Cobalamin-bd_sf"/>
</dbReference>
<dbReference type="GO" id="GO:0031419">
    <property type="term" value="F:cobalamin binding"/>
    <property type="evidence" value="ECO:0007669"/>
    <property type="project" value="InterPro"/>
</dbReference>
<dbReference type="KEGG" id="nli:G3M70_02295"/>
<protein>
    <submittedName>
        <fullName evidence="8">Radical SAM protein</fullName>
    </submittedName>
</protein>
<dbReference type="SFLD" id="SFLDG01082">
    <property type="entry name" value="B12-binding_domain_containing"/>
    <property type="match status" value="1"/>
</dbReference>
<accession>A0A7T0FZ51</accession>
<dbReference type="AlphaFoldDB" id="A0A7T0FZ51"/>
<dbReference type="PROSITE" id="PS51918">
    <property type="entry name" value="RADICAL_SAM"/>
    <property type="match status" value="1"/>
</dbReference>
<dbReference type="Gene3D" id="3.80.30.20">
    <property type="entry name" value="tm_1862 like domain"/>
    <property type="match status" value="1"/>
</dbReference>
<name>A0A7T0FZ51_9BACT</name>
<dbReference type="Gene3D" id="3.40.50.280">
    <property type="entry name" value="Cobalamin-binding domain"/>
    <property type="match status" value="1"/>
</dbReference>
<dbReference type="InterPro" id="IPR034466">
    <property type="entry name" value="Methyltransferase_Class_B"/>
</dbReference>
<dbReference type="InterPro" id="IPR023404">
    <property type="entry name" value="rSAM_horseshoe"/>
</dbReference>
<dbReference type="InterPro" id="IPR051198">
    <property type="entry name" value="BchE-like"/>
</dbReference>
<dbReference type="GO" id="GO:0046872">
    <property type="term" value="F:metal ion binding"/>
    <property type="evidence" value="ECO:0007669"/>
    <property type="project" value="UniProtKB-KW"/>
</dbReference>
<keyword evidence="4" id="KW-0408">Iron</keyword>
<dbReference type="GO" id="GO:0003824">
    <property type="term" value="F:catalytic activity"/>
    <property type="evidence" value="ECO:0007669"/>
    <property type="project" value="InterPro"/>
</dbReference>
<dbReference type="EMBL" id="CP048685">
    <property type="protein sequence ID" value="QPJ60780.1"/>
    <property type="molecule type" value="Genomic_DNA"/>
</dbReference>
<comment type="cofactor">
    <cofactor evidence="1">
        <name>[4Fe-4S] cluster</name>
        <dbReference type="ChEBI" id="CHEBI:49883"/>
    </cofactor>
</comment>
<keyword evidence="2" id="KW-0949">S-adenosyl-L-methionine</keyword>
<keyword evidence="5" id="KW-0411">Iron-sulfur</keyword>
<keyword evidence="3" id="KW-0479">Metal-binding</keyword>
<dbReference type="SFLD" id="SFLDG01123">
    <property type="entry name" value="methyltransferase_(Class_B)"/>
    <property type="match status" value="1"/>
</dbReference>
<feature type="domain" description="Radical SAM core" evidence="7">
    <location>
        <begin position="315"/>
        <end position="545"/>
    </location>
</feature>
<dbReference type="PROSITE" id="PS51332">
    <property type="entry name" value="B12_BINDING"/>
    <property type="match status" value="1"/>
</dbReference>
<gene>
    <name evidence="8" type="ORF">G3M70_02295</name>
</gene>
<dbReference type="SMART" id="SM00729">
    <property type="entry name" value="Elp3"/>
    <property type="match status" value="1"/>
</dbReference>
<evidence type="ECO:0000259" key="6">
    <source>
        <dbReference type="PROSITE" id="PS51332"/>
    </source>
</evidence>
<evidence type="ECO:0000256" key="1">
    <source>
        <dbReference type="ARBA" id="ARBA00001966"/>
    </source>
</evidence>
<proteinExistence type="predicted"/>
<evidence type="ECO:0000259" key="7">
    <source>
        <dbReference type="PROSITE" id="PS51918"/>
    </source>
</evidence>
<evidence type="ECO:0000256" key="4">
    <source>
        <dbReference type="ARBA" id="ARBA00023004"/>
    </source>
</evidence>
<dbReference type="InterPro" id="IPR006638">
    <property type="entry name" value="Elp3/MiaA/NifB-like_rSAM"/>
</dbReference>
<evidence type="ECO:0000256" key="2">
    <source>
        <dbReference type="ARBA" id="ARBA00022691"/>
    </source>
</evidence>
<dbReference type="InterPro" id="IPR007197">
    <property type="entry name" value="rSAM"/>
</dbReference>
<dbReference type="GO" id="GO:0051539">
    <property type="term" value="F:4 iron, 4 sulfur cluster binding"/>
    <property type="evidence" value="ECO:0007669"/>
    <property type="project" value="UniProtKB-KW"/>
</dbReference>
<sequence length="605" mass="70220">MKVLLIFPPDWLPSEPYLSLPALTSVLRPAGHDVVQYDANVEMYDLMFSEPFLRHAHKRIAFELNHLQRVAGEQGLDQEEQELYQALIAWDEKAVRKQALAVARAKEILRGEEFYDIDQLEWATHTLHQTMAYISLAYYPAQICFPPIETDIVYKPFMSTEIVEALDDTQINVYRDVYRFLIEPLIAKEQPDIVGISVVQQKQLIPTFTFCKMIKEQKPDTHITLGGNIITRVRDVMKDIPLLWKHFDTAVLYEGESAFLKLVDAVKEPEPDYASLPNLMWQLPDGKITTNEDVFSEDMDKLPPPDFDGLSLEKYFVPELILPYLATRGCYWGKCTFCDHFQGYVEGYRTKQIKQITEEIQFLKNKYGNHHFHFTDESYPPALFRKLSQSLIDNKVDIAWTTHMRFEEVLLEEEVWKTAAESGCRYLHFGYESGNERVLNLMDKATNLDAIRTNLEMASKSGIWNHIMGFFGFPGETNAEAEDSKKFVHENRAHIHSLGFMTFVLGKYSPIAMEPEKYGVSFYKNPEWDLALDYYFTVDEGLNIQEALDVFDNFERNHDSKWDLRTAVREYIFLYVDRFKTNDLTMLHVKEGQGTAVYNNPVGMV</sequence>
<evidence type="ECO:0000256" key="5">
    <source>
        <dbReference type="ARBA" id="ARBA00023014"/>
    </source>
</evidence>
<dbReference type="SUPFAM" id="SSF102114">
    <property type="entry name" value="Radical SAM enzymes"/>
    <property type="match status" value="1"/>
</dbReference>
<dbReference type="Proteomes" id="UP000594688">
    <property type="component" value="Chromosome"/>
</dbReference>
<organism evidence="8 9">
    <name type="scientific">Candidatus Nitronauta litoralis</name>
    <dbReference type="NCBI Taxonomy" id="2705533"/>
    <lineage>
        <taxon>Bacteria</taxon>
        <taxon>Pseudomonadati</taxon>
        <taxon>Nitrospinota/Tectimicrobiota group</taxon>
        <taxon>Nitrospinota</taxon>
        <taxon>Nitrospinia</taxon>
        <taxon>Nitrospinales</taxon>
        <taxon>Nitrospinaceae</taxon>
        <taxon>Candidatus Nitronauta</taxon>
    </lineage>
</organism>
<dbReference type="SFLD" id="SFLDS00029">
    <property type="entry name" value="Radical_SAM"/>
    <property type="match status" value="1"/>
</dbReference>
<reference evidence="8 9" key="1">
    <citation type="submission" date="2020-02" db="EMBL/GenBank/DDBJ databases">
        <title>Genomic and physiological characterization of two novel Nitrospinaceae genera.</title>
        <authorList>
            <person name="Mueller A.J."/>
            <person name="Jung M.-Y."/>
            <person name="Strachan C.R."/>
            <person name="Herbold C.W."/>
            <person name="Kirkegaard R.H."/>
            <person name="Daims H."/>
        </authorList>
    </citation>
    <scope>NUCLEOTIDE SEQUENCE [LARGE SCALE GENOMIC DNA]</scope>
    <source>
        <strain evidence="8">EB</strain>
    </source>
</reference>
<feature type="domain" description="B12-binding" evidence="6">
    <location>
        <begin position="132"/>
        <end position="273"/>
    </location>
</feature>
<dbReference type="InterPro" id="IPR058240">
    <property type="entry name" value="rSAM_sf"/>
</dbReference>